<dbReference type="Proteomes" id="UP001595701">
    <property type="component" value="Unassembled WGS sequence"/>
</dbReference>
<gene>
    <name evidence="1" type="ORF">ACFOZ0_30090</name>
</gene>
<sequence>MATATRLLLDHSTLTDAEYSEAIAALGPAKLFELTALLRCCGLLALLMRVFGADQVR</sequence>
<proteinExistence type="predicted"/>
<organism evidence="1 2">
    <name type="scientific">Streptomyces yaanensis</name>
    <dbReference type="NCBI Taxonomy" id="1142239"/>
    <lineage>
        <taxon>Bacteria</taxon>
        <taxon>Bacillati</taxon>
        <taxon>Actinomycetota</taxon>
        <taxon>Actinomycetes</taxon>
        <taxon>Kitasatosporales</taxon>
        <taxon>Streptomycetaceae</taxon>
        <taxon>Streptomyces</taxon>
    </lineage>
</organism>
<evidence type="ECO:0000313" key="2">
    <source>
        <dbReference type="Proteomes" id="UP001595701"/>
    </source>
</evidence>
<evidence type="ECO:0000313" key="1">
    <source>
        <dbReference type="EMBL" id="MFC3577447.1"/>
    </source>
</evidence>
<dbReference type="RefSeq" id="WP_310773434.1">
    <property type="nucleotide sequence ID" value="NZ_JBHRWR010000033.1"/>
</dbReference>
<dbReference type="EMBL" id="JBHRWR010000033">
    <property type="protein sequence ID" value="MFC3577447.1"/>
    <property type="molecule type" value="Genomic_DNA"/>
</dbReference>
<comment type="caution">
    <text evidence="1">The sequence shown here is derived from an EMBL/GenBank/DDBJ whole genome shotgun (WGS) entry which is preliminary data.</text>
</comment>
<accession>A0ABV7SM99</accession>
<protein>
    <submittedName>
        <fullName evidence="1">Uncharacterized protein</fullName>
    </submittedName>
</protein>
<reference evidence="2" key="1">
    <citation type="journal article" date="2019" name="Int. J. Syst. Evol. Microbiol.">
        <title>The Global Catalogue of Microorganisms (GCM) 10K type strain sequencing project: providing services to taxonomists for standard genome sequencing and annotation.</title>
        <authorList>
            <consortium name="The Broad Institute Genomics Platform"/>
            <consortium name="The Broad Institute Genome Sequencing Center for Infectious Disease"/>
            <person name="Wu L."/>
            <person name="Ma J."/>
        </authorList>
    </citation>
    <scope>NUCLEOTIDE SEQUENCE [LARGE SCALE GENOMIC DNA]</scope>
    <source>
        <strain evidence="2">CGMCC 4.7035</strain>
    </source>
</reference>
<keyword evidence="2" id="KW-1185">Reference proteome</keyword>
<name>A0ABV7SM99_9ACTN</name>